<keyword evidence="2" id="KW-0548">Nucleotidyltransferase</keyword>
<dbReference type="InterPro" id="IPR029044">
    <property type="entry name" value="Nucleotide-diphossugar_trans"/>
</dbReference>
<dbReference type="Pfam" id="PF00483">
    <property type="entry name" value="NTP_transferase"/>
    <property type="match status" value="1"/>
</dbReference>
<name>A0A2T0XCC6_9BURK</name>
<dbReference type="Gene3D" id="3.90.550.10">
    <property type="entry name" value="Spore Coat Polysaccharide Biosynthesis Protein SpsA, Chain A"/>
    <property type="match status" value="1"/>
</dbReference>
<gene>
    <name evidence="2" type="ORF">BCM14_2820</name>
</gene>
<evidence type="ECO:0000313" key="3">
    <source>
        <dbReference type="Proteomes" id="UP000238308"/>
    </source>
</evidence>
<dbReference type="PANTHER" id="PTHR22572">
    <property type="entry name" value="SUGAR-1-PHOSPHATE GUANYL TRANSFERASE"/>
    <property type="match status" value="1"/>
</dbReference>
<evidence type="ECO:0000313" key="2">
    <source>
        <dbReference type="EMBL" id="PRY96579.1"/>
    </source>
</evidence>
<evidence type="ECO:0000259" key="1">
    <source>
        <dbReference type="Pfam" id="PF00483"/>
    </source>
</evidence>
<dbReference type="CDD" id="cd04181">
    <property type="entry name" value="NTP_transferase"/>
    <property type="match status" value="1"/>
</dbReference>
<protein>
    <submittedName>
        <fullName evidence="2">Mannose-1-phosphate guanylyltransferase</fullName>
    </submittedName>
</protein>
<proteinExistence type="predicted"/>
<keyword evidence="2" id="KW-0808">Transferase</keyword>
<dbReference type="Proteomes" id="UP000238308">
    <property type="component" value="Unassembled WGS sequence"/>
</dbReference>
<dbReference type="InterPro" id="IPR050486">
    <property type="entry name" value="Mannose-1P_guanyltransferase"/>
</dbReference>
<sequence>MSAPFQGVKALLLAGGFGTRLKPLTDRTPKCLVPIAGRPLLDYWLETLSEAGIDRILINTHYLSEQVADFCSNSPYRHLIDLTHENDLLGTAGTLRANRNYFDEKILLAHADNFTLFDAKAFADSHSRRQSHCMATMMTFTTDTPSSCGIVELNDEGVLIDFHEKVANPPGNKANAAVFLLEHSCLDWLDQKPEASDFCRDIVPLGIHKMQTFHNDIYHRDIGTPESFQQANLDYLQLIQARSTS</sequence>
<feature type="domain" description="Nucleotidyl transferase" evidence="1">
    <location>
        <begin position="9"/>
        <end position="237"/>
    </location>
</feature>
<accession>A0A2T0XCC6</accession>
<dbReference type="InterPro" id="IPR005835">
    <property type="entry name" value="NTP_transferase_dom"/>
</dbReference>
<organism evidence="2 3">
    <name type="scientific">Jezberella montanilacus</name>
    <dbReference type="NCBI Taxonomy" id="323426"/>
    <lineage>
        <taxon>Bacteria</taxon>
        <taxon>Pseudomonadati</taxon>
        <taxon>Pseudomonadota</taxon>
        <taxon>Betaproteobacteria</taxon>
        <taxon>Burkholderiales</taxon>
        <taxon>Alcaligenaceae</taxon>
        <taxon>Jezberella</taxon>
    </lineage>
</organism>
<dbReference type="GO" id="GO:0016779">
    <property type="term" value="F:nucleotidyltransferase activity"/>
    <property type="evidence" value="ECO:0007669"/>
    <property type="project" value="UniProtKB-KW"/>
</dbReference>
<keyword evidence="3" id="KW-1185">Reference proteome</keyword>
<dbReference type="AlphaFoldDB" id="A0A2T0XCC6"/>
<comment type="caution">
    <text evidence="2">The sequence shown here is derived from an EMBL/GenBank/DDBJ whole genome shotgun (WGS) entry which is preliminary data.</text>
</comment>
<dbReference type="OrthoDB" id="9788272at2"/>
<dbReference type="EMBL" id="PVTV01000017">
    <property type="protein sequence ID" value="PRY96579.1"/>
    <property type="molecule type" value="Genomic_DNA"/>
</dbReference>
<dbReference type="SUPFAM" id="SSF53448">
    <property type="entry name" value="Nucleotide-diphospho-sugar transferases"/>
    <property type="match status" value="1"/>
</dbReference>
<dbReference type="RefSeq" id="WP_106228639.1">
    <property type="nucleotide sequence ID" value="NZ_PVTV01000017.1"/>
</dbReference>
<reference evidence="2 3" key="1">
    <citation type="submission" date="2018-03" db="EMBL/GenBank/DDBJ databases">
        <title>Genomic Encyclopedia of Type Strains, Phase III (KMG-III): the genomes of soil and plant-associated and newly described type strains.</title>
        <authorList>
            <person name="Whitman W."/>
        </authorList>
    </citation>
    <scope>NUCLEOTIDE SEQUENCE [LARGE SCALE GENOMIC DNA]</scope>
    <source>
        <strain evidence="2 3">MWH-P2sevCIIIb</strain>
    </source>
</reference>